<dbReference type="PIRSF" id="PIRSF006402">
    <property type="entry name" value="UCP006402_thioredoxin"/>
    <property type="match status" value="1"/>
</dbReference>
<gene>
    <name evidence="2" type="primary">ST2286</name>
    <name evidence="2" type="ordered locus">STK_22860</name>
</gene>
<name>Q96Y81_SULTO</name>
<dbReference type="InterPro" id="IPR004879">
    <property type="entry name" value="Ssp411-like_TRX"/>
</dbReference>
<dbReference type="InterPro" id="IPR036249">
    <property type="entry name" value="Thioredoxin-like_sf"/>
</dbReference>
<proteinExistence type="predicted"/>
<evidence type="ECO:0000313" key="2">
    <source>
        <dbReference type="EMBL" id="BAB67396.1"/>
    </source>
</evidence>
<dbReference type="Gene3D" id="3.40.30.10">
    <property type="entry name" value="Glutaredoxin"/>
    <property type="match status" value="1"/>
</dbReference>
<keyword evidence="3" id="KW-1185">Reference proteome</keyword>
<feature type="domain" description="Thioredoxin" evidence="1">
    <location>
        <begin position="4"/>
        <end position="144"/>
    </location>
</feature>
<dbReference type="eggNOG" id="arCOG02007">
    <property type="taxonomic scope" value="Archaea"/>
</dbReference>
<dbReference type="PANTHER" id="PTHR42899">
    <property type="entry name" value="SPERMATOGENESIS-ASSOCIATED PROTEIN 20"/>
    <property type="match status" value="1"/>
</dbReference>
<dbReference type="SUPFAM" id="SSF52833">
    <property type="entry name" value="Thioredoxin-like"/>
    <property type="match status" value="1"/>
</dbReference>
<dbReference type="CDD" id="cd02955">
    <property type="entry name" value="SSP411"/>
    <property type="match status" value="1"/>
</dbReference>
<dbReference type="InterPro" id="IPR024705">
    <property type="entry name" value="Ssp411"/>
</dbReference>
<dbReference type="GeneID" id="1460369"/>
<dbReference type="Pfam" id="PF03190">
    <property type="entry name" value="Thioredox_DsbH"/>
    <property type="match status" value="1"/>
</dbReference>
<reference evidence="3" key="1">
    <citation type="journal article" date="2001" name="DNA Res.">
        <title>Complete genome sequence of an aerobic thermoacidophilic Crenarchaeon, Sulfolobus tokodaii strain7.</title>
        <authorList>
            <person name="Kawarabayasi Y."/>
            <person name="Hino Y."/>
            <person name="Horikawa H."/>
            <person name="Jin-no K."/>
            <person name="Takahashi M."/>
            <person name="Sekine M."/>
            <person name="Baba S."/>
            <person name="Ankai A."/>
            <person name="Kosugi H."/>
            <person name="Hosoyama A."/>
            <person name="Fukui S."/>
            <person name="Nagai Y."/>
            <person name="Nishijima K."/>
            <person name="Otsuka R."/>
            <person name="Nakazawa H."/>
            <person name="Takamiya M."/>
            <person name="Kato Y."/>
            <person name="Yoshizawa T."/>
            <person name="Tanaka T."/>
            <person name="Kudoh Y."/>
            <person name="Yamazaki J."/>
            <person name="Kushida N."/>
            <person name="Oguchi A."/>
            <person name="Aoki K."/>
            <person name="Masuda S."/>
            <person name="Yanagii M."/>
            <person name="Nishimura M."/>
            <person name="Yamagishi A."/>
            <person name="Oshima T."/>
            <person name="Kikuchi H."/>
        </authorList>
    </citation>
    <scope>NUCLEOTIDE SEQUENCE [LARGE SCALE GENOMIC DNA]</scope>
    <source>
        <strain evidence="3">DSM 16993 / JCM 10545 / NBRC 100140 / 7</strain>
    </source>
</reference>
<dbReference type="EMBL" id="BA000023">
    <property type="protein sequence ID" value="BAB67396.1"/>
    <property type="molecule type" value="Genomic_DNA"/>
</dbReference>
<dbReference type="Proteomes" id="UP000001015">
    <property type="component" value="Chromosome"/>
</dbReference>
<dbReference type="GO" id="GO:0005975">
    <property type="term" value="P:carbohydrate metabolic process"/>
    <property type="evidence" value="ECO:0007669"/>
    <property type="project" value="InterPro"/>
</dbReference>
<evidence type="ECO:0000313" key="3">
    <source>
        <dbReference type="Proteomes" id="UP000001015"/>
    </source>
</evidence>
<dbReference type="PATRIC" id="fig|273063.9.peg.2593"/>
<protein>
    <recommendedName>
        <fullName evidence="1">Thioredoxin domain-containing protein</fullName>
    </recommendedName>
</protein>
<dbReference type="PANTHER" id="PTHR42899:SF1">
    <property type="entry name" value="SPERMATOGENESIS-ASSOCIATED PROTEIN 20"/>
    <property type="match status" value="1"/>
</dbReference>
<dbReference type="SUPFAM" id="SSF48208">
    <property type="entry name" value="Six-hairpin glycosidases"/>
    <property type="match status" value="1"/>
</dbReference>
<accession>Q96Y81</accession>
<evidence type="ECO:0000259" key="1">
    <source>
        <dbReference type="PROSITE" id="PS51352"/>
    </source>
</evidence>
<dbReference type="InterPro" id="IPR013766">
    <property type="entry name" value="Thioredoxin_domain"/>
</dbReference>
<dbReference type="KEGG" id="sto:STK_22860"/>
<dbReference type="RefSeq" id="WP_010980371.1">
    <property type="nucleotide sequence ID" value="NC_003106.2"/>
</dbReference>
<dbReference type="PROSITE" id="PS51352">
    <property type="entry name" value="THIOREDOXIN_2"/>
    <property type="match status" value="1"/>
</dbReference>
<organism evidence="2 3">
    <name type="scientific">Sulfurisphaera tokodaii (strain DSM 16993 / JCM 10545 / NBRC 100140 / 7)</name>
    <name type="common">Sulfolobus tokodaii</name>
    <dbReference type="NCBI Taxonomy" id="273063"/>
    <lineage>
        <taxon>Archaea</taxon>
        <taxon>Thermoproteota</taxon>
        <taxon>Thermoprotei</taxon>
        <taxon>Sulfolobales</taxon>
        <taxon>Sulfolobaceae</taxon>
        <taxon>Sulfurisphaera</taxon>
    </lineage>
</organism>
<dbReference type="InterPro" id="IPR008928">
    <property type="entry name" value="6-hairpin_glycosidase_sf"/>
</dbReference>
<sequence>MLMNRLKESKSAFLLQAVNSPIDWYPWGEEAFERAKKEDKPVLVDVGASWCHWCHVMDEETYNDPEVVKIINENFVAIKVDRDELPDLDRELQNLVSAITGESGWPLTVFMTPDKKVFFGGTYFPPEDRYGRIGFKRLLREILRVWKEDREKILEVTKATSSLKLQFNTMTPEWEVIENSISSIVSVYDFENGGLQGEMKFPHPTVDELLLGYSFYTSSDTERKLSLFTLKKMFYGGIFDQVGGGFHRYTVDNEWYVPHFEKLLIDNAELLLDYLQAYQLTQDSDIYDCLRLMYNFLVRDMKIEGGFANSLDADSEGIEGYYYTWTEGEFSDALKGEDIDFWFKFFNLKLGKEVEGRKVLRRTIDSRDLAKYYSVEKLNEIRNKLLEYREKNRKKPFRDENLYTYPNSRVAEALLYTYPILKAGLNDALEIVSKLSKNITRRLEGGKEGLLEDYASSTLALIAAYEVTGNDKYKDMALSLSQTLKDKEGYVLDSPNESPESLRLKALIKLSQITEEKIDVKIYESSPAFTSGVLFSVMSFLKGVAHIVIVDEKDGKAEGLHDTALTLYYPMKVVELIDDSKKDYLPSYMRSMINYNKGVSRAFVCIGNKCSMPIISGDKLKTYLGGVR</sequence>
<dbReference type="STRING" id="273063.STK_22860"/>
<dbReference type="AlphaFoldDB" id="Q96Y81"/>